<evidence type="ECO:0000256" key="2">
    <source>
        <dbReference type="ARBA" id="ARBA00022840"/>
    </source>
</evidence>
<dbReference type="InterPro" id="IPR002197">
    <property type="entry name" value="HTH_Fis"/>
</dbReference>
<dbReference type="SUPFAM" id="SSF46689">
    <property type="entry name" value="Homeodomain-like"/>
    <property type="match status" value="1"/>
</dbReference>
<dbReference type="FunFam" id="3.40.50.300:FF:000006">
    <property type="entry name" value="DNA-binding transcriptional regulator NtrC"/>
    <property type="match status" value="1"/>
</dbReference>
<evidence type="ECO:0000256" key="3">
    <source>
        <dbReference type="ARBA" id="ARBA00023015"/>
    </source>
</evidence>
<feature type="domain" description="PAS" evidence="6">
    <location>
        <begin position="105"/>
        <end position="177"/>
    </location>
</feature>
<dbReference type="PRINTS" id="PR01590">
    <property type="entry name" value="HTHFIS"/>
</dbReference>
<dbReference type="SUPFAM" id="SSF52540">
    <property type="entry name" value="P-loop containing nucleoside triphosphate hydrolases"/>
    <property type="match status" value="1"/>
</dbReference>
<dbReference type="Proteomes" id="UP000602076">
    <property type="component" value="Unassembled WGS sequence"/>
</dbReference>
<dbReference type="Gene3D" id="1.10.8.60">
    <property type="match status" value="1"/>
</dbReference>
<keyword evidence="1" id="KW-0547">Nucleotide-binding</keyword>
<keyword evidence="3" id="KW-0805">Transcription regulation</keyword>
<dbReference type="GO" id="GO:0043565">
    <property type="term" value="F:sequence-specific DNA binding"/>
    <property type="evidence" value="ECO:0007669"/>
    <property type="project" value="InterPro"/>
</dbReference>
<dbReference type="InterPro" id="IPR035965">
    <property type="entry name" value="PAS-like_dom_sf"/>
</dbReference>
<dbReference type="SMART" id="SM00382">
    <property type="entry name" value="AAA"/>
    <property type="match status" value="1"/>
</dbReference>
<dbReference type="Pfam" id="PF25601">
    <property type="entry name" value="AAA_lid_14"/>
    <property type="match status" value="1"/>
</dbReference>
<evidence type="ECO:0000313" key="7">
    <source>
        <dbReference type="EMBL" id="MBD3108033.1"/>
    </source>
</evidence>
<evidence type="ECO:0000259" key="6">
    <source>
        <dbReference type="PROSITE" id="PS50112"/>
    </source>
</evidence>
<dbReference type="PANTHER" id="PTHR32071">
    <property type="entry name" value="TRANSCRIPTIONAL REGULATORY PROTEIN"/>
    <property type="match status" value="1"/>
</dbReference>
<dbReference type="InterPro" id="IPR003593">
    <property type="entry name" value="AAA+_ATPase"/>
</dbReference>
<protein>
    <submittedName>
        <fullName evidence="7">Sigma 54-interacting transcriptional regulator</fullName>
    </submittedName>
</protein>
<dbReference type="EMBL" id="JACXSI010000012">
    <property type="protein sequence ID" value="MBD3108033.1"/>
    <property type="molecule type" value="Genomic_DNA"/>
</dbReference>
<feature type="domain" description="Sigma-54 factor interaction" evidence="5">
    <location>
        <begin position="243"/>
        <end position="473"/>
    </location>
</feature>
<comment type="caution">
    <text evidence="7">The sequence shown here is derived from an EMBL/GenBank/DDBJ whole genome shotgun (WGS) entry which is preliminary data.</text>
</comment>
<reference evidence="7" key="1">
    <citation type="submission" date="2020-09" db="EMBL/GenBank/DDBJ databases">
        <title>Bacillus faecalis sp. nov., a moderately halophilic bacterium isolated from cow faeces.</title>
        <authorList>
            <person name="Jiang L."/>
            <person name="Lee J."/>
        </authorList>
    </citation>
    <scope>NUCLEOTIDE SEQUENCE</scope>
    <source>
        <strain evidence="7">AGMB 02131</strain>
    </source>
</reference>
<dbReference type="AlphaFoldDB" id="A0A927CUG2"/>
<proteinExistence type="predicted"/>
<dbReference type="InterPro" id="IPR009057">
    <property type="entry name" value="Homeodomain-like_sf"/>
</dbReference>
<evidence type="ECO:0000256" key="1">
    <source>
        <dbReference type="ARBA" id="ARBA00022741"/>
    </source>
</evidence>
<accession>A0A927CUG2</accession>
<keyword evidence="2" id="KW-0067">ATP-binding</keyword>
<dbReference type="GO" id="GO:0005524">
    <property type="term" value="F:ATP binding"/>
    <property type="evidence" value="ECO:0007669"/>
    <property type="project" value="UniProtKB-KW"/>
</dbReference>
<dbReference type="PROSITE" id="PS00675">
    <property type="entry name" value="SIGMA54_INTERACT_1"/>
    <property type="match status" value="1"/>
</dbReference>
<name>A0A927CUG2_9BACI</name>
<dbReference type="InterPro" id="IPR027417">
    <property type="entry name" value="P-loop_NTPase"/>
</dbReference>
<organism evidence="7 8">
    <name type="scientific">Peribacillus faecalis</name>
    <dbReference type="NCBI Taxonomy" id="2772559"/>
    <lineage>
        <taxon>Bacteria</taxon>
        <taxon>Bacillati</taxon>
        <taxon>Bacillota</taxon>
        <taxon>Bacilli</taxon>
        <taxon>Bacillales</taxon>
        <taxon>Bacillaceae</taxon>
        <taxon>Peribacillus</taxon>
    </lineage>
</organism>
<dbReference type="SUPFAM" id="SSF55785">
    <property type="entry name" value="PYP-like sensor domain (PAS domain)"/>
    <property type="match status" value="1"/>
</dbReference>
<dbReference type="InterPro" id="IPR025944">
    <property type="entry name" value="Sigma_54_int_dom_CS"/>
</dbReference>
<dbReference type="PANTHER" id="PTHR32071:SF57">
    <property type="entry name" value="C4-DICARBOXYLATE TRANSPORT TRANSCRIPTIONAL REGULATORY PROTEIN DCTD"/>
    <property type="match status" value="1"/>
</dbReference>
<dbReference type="InterPro" id="IPR002078">
    <property type="entry name" value="Sigma_54_int"/>
</dbReference>
<dbReference type="Gene3D" id="3.30.450.20">
    <property type="entry name" value="PAS domain"/>
    <property type="match status" value="1"/>
</dbReference>
<dbReference type="PROSITE" id="PS00688">
    <property type="entry name" value="SIGMA54_INTERACT_3"/>
    <property type="match status" value="1"/>
</dbReference>
<dbReference type="Gene3D" id="3.40.50.300">
    <property type="entry name" value="P-loop containing nucleotide triphosphate hydrolases"/>
    <property type="match status" value="1"/>
</dbReference>
<dbReference type="RefSeq" id="WP_190997571.1">
    <property type="nucleotide sequence ID" value="NZ_JACXSI010000012.1"/>
</dbReference>
<dbReference type="InterPro" id="IPR000014">
    <property type="entry name" value="PAS"/>
</dbReference>
<evidence type="ECO:0000259" key="5">
    <source>
        <dbReference type="PROSITE" id="PS50045"/>
    </source>
</evidence>
<sequence length="547" mass="62289">MKHLLPSLDQLIETDFLIVDHRDNPLIDSNPAILVLKTEQHYFSTAAASPLNWQKTIAINDESDWTDVICTECKIILYENNHRQVTGYIKSATLMHTLFSCYHHLLAYFETTLKTIDLALTIIDDHEKVAVWTDGAEQIFSIPREHIISKPATDFFNPEMLQVLKTLRTGKSVIKHQHQPREDLFVLINANPIMLQDKIIGAVSAETDITAQIRLLQELFHMTNKVEQLHINLQPKEDPFLRIKGTSKAIQRCKDTIQKICATKATVLISGESGTGKELFARAIHDCSKQRNEPFIAINCGAIPPNLFESELFGYEGGAFSGADPKGKKGKFELAGNGTLFLDEIAEMPLDMQVKLLRVLQEKSFFRIGGTKLLSANCRIIAATNRNLEVMLQKETFREDLYYRLNVLSLEIPPLRDRKEDIFELIQSFLHEFSLLHQCPIHSFPYEVLQTLIQYDWPGNIRELRNIIERLVILASDGIIQLEHLPASIYQTTLPDAPLSLQEQVDRYEKVLLLEALRLENGNKSALAKRLGLSRATLYNKMKRLGI</sequence>
<gene>
    <name evidence="7" type="ORF">IEO70_06605</name>
</gene>
<dbReference type="GO" id="GO:0006355">
    <property type="term" value="P:regulation of DNA-templated transcription"/>
    <property type="evidence" value="ECO:0007669"/>
    <property type="project" value="InterPro"/>
</dbReference>
<dbReference type="CDD" id="cd00009">
    <property type="entry name" value="AAA"/>
    <property type="match status" value="1"/>
</dbReference>
<dbReference type="Gene3D" id="1.10.10.60">
    <property type="entry name" value="Homeodomain-like"/>
    <property type="match status" value="1"/>
</dbReference>
<keyword evidence="8" id="KW-1185">Reference proteome</keyword>
<dbReference type="Pfam" id="PF00158">
    <property type="entry name" value="Sigma54_activat"/>
    <property type="match status" value="1"/>
</dbReference>
<evidence type="ECO:0000256" key="4">
    <source>
        <dbReference type="ARBA" id="ARBA00023163"/>
    </source>
</evidence>
<dbReference type="InterPro" id="IPR058031">
    <property type="entry name" value="AAA_lid_NorR"/>
</dbReference>
<dbReference type="InterPro" id="IPR025662">
    <property type="entry name" value="Sigma_54_int_dom_ATP-bd_1"/>
</dbReference>
<evidence type="ECO:0000313" key="8">
    <source>
        <dbReference type="Proteomes" id="UP000602076"/>
    </source>
</evidence>
<dbReference type="Pfam" id="PF02954">
    <property type="entry name" value="HTH_8"/>
    <property type="match status" value="1"/>
</dbReference>
<dbReference type="PROSITE" id="PS50045">
    <property type="entry name" value="SIGMA54_INTERACT_4"/>
    <property type="match status" value="1"/>
</dbReference>
<keyword evidence="4" id="KW-0804">Transcription</keyword>
<dbReference type="PROSITE" id="PS50112">
    <property type="entry name" value="PAS"/>
    <property type="match status" value="1"/>
</dbReference>